<name>A0ACC3DHH0_9PEZI</name>
<keyword evidence="2" id="KW-1185">Reference proteome</keyword>
<comment type="caution">
    <text evidence="1">The sequence shown here is derived from an EMBL/GenBank/DDBJ whole genome shotgun (WGS) entry which is preliminary data.</text>
</comment>
<accession>A0ACC3DHH0</accession>
<gene>
    <name evidence="1" type="ORF">LTS18_014374</name>
</gene>
<feature type="non-terminal residue" evidence="1">
    <location>
        <position position="371"/>
    </location>
</feature>
<evidence type="ECO:0000313" key="2">
    <source>
        <dbReference type="Proteomes" id="UP001186974"/>
    </source>
</evidence>
<dbReference type="EMBL" id="JAWDJW010004591">
    <property type="protein sequence ID" value="KAK3073760.1"/>
    <property type="molecule type" value="Genomic_DNA"/>
</dbReference>
<organism evidence="1 2">
    <name type="scientific">Coniosporium uncinatum</name>
    <dbReference type="NCBI Taxonomy" id="93489"/>
    <lineage>
        <taxon>Eukaryota</taxon>
        <taxon>Fungi</taxon>
        <taxon>Dikarya</taxon>
        <taxon>Ascomycota</taxon>
        <taxon>Pezizomycotina</taxon>
        <taxon>Dothideomycetes</taxon>
        <taxon>Dothideomycetes incertae sedis</taxon>
        <taxon>Coniosporium</taxon>
    </lineage>
</organism>
<sequence length="371" mass="40518">MAPSPQLSDPGSSSYDSSTMYVGDGTWDTQRNTFLLPNLQGYNLATTQINGMANRFRDVAGYRPIIKAHGILAGITFLAIVPAAIMIARFYNRNPRTALRLHIWLQLLTVMLATVIFILGYMAVGLPRSLANPHHGIGTALYILILVQIIGGSLIHHTEKKKAHLRSRVPLKLILHQWLGRAIALLGITQVALGMDLYGSPKVLFILYAIAGAILLITYFVLDYRQRPYLPGADDRGSYVSGSGVEEHSQGRHRGLKTLAGLGAAGAGVAALRHRNKSRSQSRRRSDSRQKVLSSRRSSRRRSGESPEDSIVDEKYSDAGHGGEQHTWRNRLLGGAAAGGTFAAVRSFFNRRRGGDEDSDNGSYNHPLGGS</sequence>
<reference evidence="1" key="1">
    <citation type="submission" date="2024-09" db="EMBL/GenBank/DDBJ databases">
        <title>Black Yeasts Isolated from many extreme environments.</title>
        <authorList>
            <person name="Coleine C."/>
            <person name="Stajich J.E."/>
            <person name="Selbmann L."/>
        </authorList>
    </citation>
    <scope>NUCLEOTIDE SEQUENCE</scope>
    <source>
        <strain evidence="1">CCFEE 5737</strain>
    </source>
</reference>
<protein>
    <submittedName>
        <fullName evidence="1">Uncharacterized protein</fullName>
    </submittedName>
</protein>
<evidence type="ECO:0000313" key="1">
    <source>
        <dbReference type="EMBL" id="KAK3073760.1"/>
    </source>
</evidence>
<proteinExistence type="predicted"/>
<dbReference type="Proteomes" id="UP001186974">
    <property type="component" value="Unassembled WGS sequence"/>
</dbReference>